<keyword evidence="4" id="KW-0009">Actin-binding</keyword>
<dbReference type="Proteomes" id="UP001642260">
    <property type="component" value="Unassembled WGS sequence"/>
</dbReference>
<keyword evidence="3" id="KW-0963">Cytoplasm</keyword>
<dbReference type="SUPFAM" id="SSF69645">
    <property type="entry name" value="Arp2/3 complex subunits"/>
    <property type="match status" value="1"/>
</dbReference>
<evidence type="ECO:0000256" key="3">
    <source>
        <dbReference type="ARBA" id="ARBA00022490"/>
    </source>
</evidence>
<dbReference type="PANTHER" id="PTHR12058:SF0">
    <property type="entry name" value="ACTIN-RELATED PROTEIN 2_3 COMPLEX SUBUNIT 2"/>
    <property type="match status" value="1"/>
</dbReference>
<gene>
    <name evidence="6" type="ORF">ERUC_LOCUS25933</name>
</gene>
<evidence type="ECO:0000256" key="5">
    <source>
        <dbReference type="ARBA" id="ARBA00023212"/>
    </source>
</evidence>
<protein>
    <submittedName>
        <fullName evidence="6">Uncharacterized protein</fullName>
    </submittedName>
</protein>
<comment type="caution">
    <text evidence="6">The sequence shown here is derived from an EMBL/GenBank/DDBJ whole genome shotgun (WGS) entry which is preliminary data.</text>
</comment>
<dbReference type="EMBL" id="CAKOAT010279599">
    <property type="protein sequence ID" value="CAH8360177.1"/>
    <property type="molecule type" value="Genomic_DNA"/>
</dbReference>
<name>A0ABC8KSQ4_ERUVS</name>
<comment type="similarity">
    <text evidence="2">Belongs to the ARPC2 family.</text>
</comment>
<dbReference type="InterPro" id="IPR007188">
    <property type="entry name" value="ARPC2"/>
</dbReference>
<sequence length="105" mass="11492">MNHTTIYKGIRLVTSQADKQFVEARLGDSLSSAPSCSWSSTAPQELEGAPKETLSANAVSAFISIVIMPQHVEGEKLDRTALDQAKPLEKTIPMNNKSFKRLVSF</sequence>
<dbReference type="InterPro" id="IPR034666">
    <property type="entry name" value="ARPC2/4"/>
</dbReference>
<dbReference type="GO" id="GO:0005856">
    <property type="term" value="C:cytoskeleton"/>
    <property type="evidence" value="ECO:0007669"/>
    <property type="project" value="UniProtKB-SubCell"/>
</dbReference>
<proteinExistence type="inferred from homology"/>
<accession>A0ABC8KSQ4</accession>
<reference evidence="6 7" key="1">
    <citation type="submission" date="2022-03" db="EMBL/GenBank/DDBJ databases">
        <authorList>
            <person name="Macdonald S."/>
            <person name="Ahmed S."/>
            <person name="Newling K."/>
        </authorList>
    </citation>
    <scope>NUCLEOTIDE SEQUENCE [LARGE SCALE GENOMIC DNA]</scope>
</reference>
<evidence type="ECO:0000313" key="6">
    <source>
        <dbReference type="EMBL" id="CAH8360177.1"/>
    </source>
</evidence>
<dbReference type="Gene3D" id="3.30.1460.20">
    <property type="match status" value="1"/>
</dbReference>
<dbReference type="PANTHER" id="PTHR12058">
    <property type="entry name" value="ARP2/3 COMPLEX 34 KDA SUBUNIT"/>
    <property type="match status" value="1"/>
</dbReference>
<keyword evidence="5" id="KW-0206">Cytoskeleton</keyword>
<evidence type="ECO:0000256" key="2">
    <source>
        <dbReference type="ARBA" id="ARBA00007192"/>
    </source>
</evidence>
<organism evidence="6 7">
    <name type="scientific">Eruca vesicaria subsp. sativa</name>
    <name type="common">Garden rocket</name>
    <name type="synonym">Eruca sativa</name>
    <dbReference type="NCBI Taxonomy" id="29727"/>
    <lineage>
        <taxon>Eukaryota</taxon>
        <taxon>Viridiplantae</taxon>
        <taxon>Streptophyta</taxon>
        <taxon>Embryophyta</taxon>
        <taxon>Tracheophyta</taxon>
        <taxon>Spermatophyta</taxon>
        <taxon>Magnoliopsida</taxon>
        <taxon>eudicotyledons</taxon>
        <taxon>Gunneridae</taxon>
        <taxon>Pentapetalae</taxon>
        <taxon>rosids</taxon>
        <taxon>malvids</taxon>
        <taxon>Brassicales</taxon>
        <taxon>Brassicaceae</taxon>
        <taxon>Brassiceae</taxon>
        <taxon>Eruca</taxon>
    </lineage>
</organism>
<evidence type="ECO:0000256" key="4">
    <source>
        <dbReference type="ARBA" id="ARBA00023203"/>
    </source>
</evidence>
<keyword evidence="7" id="KW-1185">Reference proteome</keyword>
<comment type="subcellular location">
    <subcellularLocation>
        <location evidence="1">Cytoplasm</location>
        <location evidence="1">Cytoskeleton</location>
    </subcellularLocation>
</comment>
<dbReference type="GO" id="GO:0003779">
    <property type="term" value="F:actin binding"/>
    <property type="evidence" value="ECO:0007669"/>
    <property type="project" value="UniProtKB-KW"/>
</dbReference>
<evidence type="ECO:0000313" key="7">
    <source>
        <dbReference type="Proteomes" id="UP001642260"/>
    </source>
</evidence>
<evidence type="ECO:0000256" key="1">
    <source>
        <dbReference type="ARBA" id="ARBA00004245"/>
    </source>
</evidence>
<dbReference type="AlphaFoldDB" id="A0ABC8KSQ4"/>